<dbReference type="EMBL" id="PUJU01000049">
    <property type="protein sequence ID" value="NHB89569.1"/>
    <property type="molecule type" value="Genomic_DNA"/>
</dbReference>
<evidence type="ECO:0000313" key="1">
    <source>
        <dbReference type="EMBL" id="NHB89569.1"/>
    </source>
</evidence>
<accession>A0ABX0GJY8</accession>
<dbReference type="Proteomes" id="UP000697802">
    <property type="component" value="Unassembled WGS sequence"/>
</dbReference>
<reference evidence="1 2" key="1">
    <citation type="submission" date="2018-02" db="EMBL/GenBank/DDBJ databases">
        <authorList>
            <person name="Machado R.A."/>
        </authorList>
    </citation>
    <scope>NUCLEOTIDE SEQUENCE [LARGE SCALE GENOMIC DNA]</scope>
    <source>
        <strain evidence="1 2">T327</strain>
    </source>
</reference>
<name>A0ABX0GJY8_9GAMM</name>
<protein>
    <submittedName>
        <fullName evidence="1">Uncharacterized protein</fullName>
    </submittedName>
</protein>
<evidence type="ECO:0000313" key="2">
    <source>
        <dbReference type="Proteomes" id="UP000697802"/>
    </source>
</evidence>
<proteinExistence type="predicted"/>
<sequence length="68" mass="7523">MKSQMQLAQEAIARLKSMSRQELISELVDAGIADTTSSFIFAGFKFFPDAQGSVISYSSKEHKLCLSF</sequence>
<gene>
    <name evidence="1" type="ORF">C5471_18465</name>
</gene>
<organism evidence="1 2">
    <name type="scientific">Photorhabdus tasmaniensis</name>
    <dbReference type="NCBI Taxonomy" id="1004159"/>
    <lineage>
        <taxon>Bacteria</taxon>
        <taxon>Pseudomonadati</taxon>
        <taxon>Pseudomonadota</taxon>
        <taxon>Gammaproteobacteria</taxon>
        <taxon>Enterobacterales</taxon>
        <taxon>Morganellaceae</taxon>
        <taxon>Photorhabdus</taxon>
    </lineage>
</organism>
<comment type="caution">
    <text evidence="1">The sequence shown here is derived from an EMBL/GenBank/DDBJ whole genome shotgun (WGS) entry which is preliminary data.</text>
</comment>
<keyword evidence="2" id="KW-1185">Reference proteome</keyword>
<dbReference type="RefSeq" id="WP_133812560.1">
    <property type="nucleotide sequence ID" value="NZ_CAWPIF010000049.1"/>
</dbReference>